<sequence length="656" mass="72109">MVEEQSVLVNDTVYKLQLSLLEGIQHEDQLFAAGSVMSRGDYEDVVVERSISNLCGYPLCRNSLPSDRPQKGRYRISLKEHKVYDLHETYMYCSTGCVVNSQVFAGSLHAERCSVLNPTKLKEVLKLFDNLSLSSQESGNEGDLGLSNLKIEEKMEHRGAEILLDQWIGPSNAIEGYVPQRERYSKPSQVKKFKQVRLLRPKAYQNTLSGKSDFIVNDMDFTSIIITEDEYSISKGSSNLSGTASCAKSEHKGEGTDMDLNSQSSASVKDDSSQTPGKSRGERCQQVVEDERNAEVVSSLLNSSSNGLSIGTSDTEEKSQAAKAASDSLLKPSLKSSTVKKSGRSVTWADEQMDSFGSRNHFEVRKIEDKKTGDDVLCSTDKQDDDAMLRYESAETCALALSQAAESVASEGTDVTNAMSEAGLIILPSLPDVDQSGTTEDPCELEYASAKWPGKPGTNCSDIFDPEDSWFDAPPEGFSLTLSSFATMWMALFAWITSSSLAYIYGRDESSHEDYLFVNGREYPQKIVLGDGRSSEIKKSVEGCLARAFPAVIAGLRLSLPISTLELATSCLLDTMSFVDALPAFRMKQWQVIALLFLDALAVSRIPALTSHMINRRVMLQRLLDGAQISLEEYEVMRDLMVPLGRAPEFSAQSGG</sequence>
<feature type="compositionally biased region" description="Low complexity" evidence="13">
    <location>
        <begin position="321"/>
        <end position="340"/>
    </location>
</feature>
<dbReference type="AlphaFoldDB" id="A0AAV8SZY1"/>
<evidence type="ECO:0000256" key="2">
    <source>
        <dbReference type="ARBA" id="ARBA00005676"/>
    </source>
</evidence>
<comment type="function">
    <text evidence="12">Putative RNA polymerase II subunit B1 C-terminal domain (CTD) phosphatase involved in RNA polymerase II transcription regulation.</text>
</comment>
<dbReference type="PANTHER" id="PTHR14732">
    <property type="entry name" value="RNA POLYMERASE II SUBUNIT B1 CTD PHOSPHATASE RPAP2-RELATED"/>
    <property type="match status" value="1"/>
</dbReference>
<feature type="region of interest" description="Disordered" evidence="13">
    <location>
        <begin position="236"/>
        <end position="346"/>
    </location>
</feature>
<evidence type="ECO:0000256" key="13">
    <source>
        <dbReference type="SAM" id="MobiDB-lite"/>
    </source>
</evidence>
<comment type="catalytic activity">
    <reaction evidence="9 12">
        <text>O-phospho-L-seryl-[protein] + H2O = L-seryl-[protein] + phosphate</text>
        <dbReference type="Rhea" id="RHEA:20629"/>
        <dbReference type="Rhea" id="RHEA-COMP:9863"/>
        <dbReference type="Rhea" id="RHEA-COMP:11604"/>
        <dbReference type="ChEBI" id="CHEBI:15377"/>
        <dbReference type="ChEBI" id="CHEBI:29999"/>
        <dbReference type="ChEBI" id="CHEBI:43474"/>
        <dbReference type="ChEBI" id="CHEBI:83421"/>
        <dbReference type="EC" id="3.1.3.16"/>
    </reaction>
</comment>
<dbReference type="InterPro" id="IPR038534">
    <property type="entry name" value="Rtr1/RPAP2_sf"/>
</dbReference>
<dbReference type="Gene3D" id="1.25.40.820">
    <property type="match status" value="1"/>
</dbReference>
<dbReference type="EMBL" id="JAIWQS010000007">
    <property type="protein sequence ID" value="KAJ8759618.1"/>
    <property type="molecule type" value="Genomic_DNA"/>
</dbReference>
<dbReference type="GO" id="GO:0005737">
    <property type="term" value="C:cytoplasm"/>
    <property type="evidence" value="ECO:0007669"/>
    <property type="project" value="TreeGrafter"/>
</dbReference>
<keyword evidence="7 12" id="KW-0904">Protein phosphatase</keyword>
<organism evidence="15 16">
    <name type="scientific">Erythroxylum novogranatense</name>
    <dbReference type="NCBI Taxonomy" id="1862640"/>
    <lineage>
        <taxon>Eukaryota</taxon>
        <taxon>Viridiplantae</taxon>
        <taxon>Streptophyta</taxon>
        <taxon>Embryophyta</taxon>
        <taxon>Tracheophyta</taxon>
        <taxon>Spermatophyta</taxon>
        <taxon>Magnoliopsida</taxon>
        <taxon>eudicotyledons</taxon>
        <taxon>Gunneridae</taxon>
        <taxon>Pentapetalae</taxon>
        <taxon>rosids</taxon>
        <taxon>fabids</taxon>
        <taxon>Malpighiales</taxon>
        <taxon>Erythroxylaceae</taxon>
        <taxon>Erythroxylum</taxon>
    </lineage>
</organism>
<evidence type="ECO:0000256" key="11">
    <source>
        <dbReference type="PROSITE-ProRule" id="PRU00812"/>
    </source>
</evidence>
<dbReference type="GO" id="GO:0005634">
    <property type="term" value="C:nucleus"/>
    <property type="evidence" value="ECO:0007669"/>
    <property type="project" value="UniProtKB-SubCell"/>
</dbReference>
<dbReference type="PROSITE" id="PS51479">
    <property type="entry name" value="ZF_RTR1"/>
    <property type="match status" value="1"/>
</dbReference>
<evidence type="ECO:0000256" key="3">
    <source>
        <dbReference type="ARBA" id="ARBA00022723"/>
    </source>
</evidence>
<dbReference type="PANTHER" id="PTHR14732:SF0">
    <property type="entry name" value="RNA POLYMERASE II SUBUNIT B1 CTD PHOSPHATASE RPAP2-RELATED"/>
    <property type="match status" value="1"/>
</dbReference>
<evidence type="ECO:0000256" key="1">
    <source>
        <dbReference type="ARBA" id="ARBA00004123"/>
    </source>
</evidence>
<feature type="compositionally biased region" description="Polar residues" evidence="13">
    <location>
        <begin position="236"/>
        <end position="246"/>
    </location>
</feature>
<accession>A0AAV8SZY1</accession>
<evidence type="ECO:0000259" key="14">
    <source>
        <dbReference type="PROSITE" id="PS51479"/>
    </source>
</evidence>
<comment type="caution">
    <text evidence="15">The sequence shown here is derived from an EMBL/GenBank/DDBJ whole genome shotgun (WGS) entry which is preliminary data.</text>
</comment>
<protein>
    <recommendedName>
        <fullName evidence="12">RNA polymerase II subunit B1 CTD phosphatase RPAP2 homolog</fullName>
        <ecNumber evidence="12">3.1.3.16</ecNumber>
    </recommendedName>
</protein>
<dbReference type="Pfam" id="PF04181">
    <property type="entry name" value="RPAP2_Rtr1"/>
    <property type="match status" value="1"/>
</dbReference>
<evidence type="ECO:0000256" key="7">
    <source>
        <dbReference type="ARBA" id="ARBA00022912"/>
    </source>
</evidence>
<evidence type="ECO:0000256" key="5">
    <source>
        <dbReference type="ARBA" id="ARBA00022801"/>
    </source>
</evidence>
<keyword evidence="6 12" id="KW-0862">Zinc</keyword>
<dbReference type="GO" id="GO:0043175">
    <property type="term" value="F:RNA polymerase core enzyme binding"/>
    <property type="evidence" value="ECO:0007669"/>
    <property type="project" value="UniProtKB-UniRule"/>
</dbReference>
<evidence type="ECO:0000256" key="4">
    <source>
        <dbReference type="ARBA" id="ARBA00022771"/>
    </source>
</evidence>
<evidence type="ECO:0000256" key="8">
    <source>
        <dbReference type="ARBA" id="ARBA00023242"/>
    </source>
</evidence>
<gene>
    <name evidence="15" type="ORF">K2173_009265</name>
</gene>
<dbReference type="InterPro" id="IPR039693">
    <property type="entry name" value="Rtr1/RPAP2"/>
</dbReference>
<keyword evidence="3 12" id="KW-0479">Metal-binding</keyword>
<dbReference type="EC" id="3.1.3.16" evidence="12"/>
<keyword evidence="8 12" id="KW-0539">Nucleus</keyword>
<proteinExistence type="inferred from homology"/>
<comment type="similarity">
    <text evidence="2 11 12">Belongs to the RPAP2 family.</text>
</comment>
<evidence type="ECO:0000313" key="15">
    <source>
        <dbReference type="EMBL" id="KAJ8759618.1"/>
    </source>
</evidence>
<evidence type="ECO:0000256" key="9">
    <source>
        <dbReference type="ARBA" id="ARBA00047761"/>
    </source>
</evidence>
<evidence type="ECO:0000256" key="10">
    <source>
        <dbReference type="ARBA" id="ARBA00048336"/>
    </source>
</evidence>
<dbReference type="Proteomes" id="UP001159364">
    <property type="component" value="Linkage Group LG07"/>
</dbReference>
<comment type="catalytic activity">
    <reaction evidence="10 12">
        <text>O-phospho-L-threonyl-[protein] + H2O = L-threonyl-[protein] + phosphate</text>
        <dbReference type="Rhea" id="RHEA:47004"/>
        <dbReference type="Rhea" id="RHEA-COMP:11060"/>
        <dbReference type="Rhea" id="RHEA-COMP:11605"/>
        <dbReference type="ChEBI" id="CHEBI:15377"/>
        <dbReference type="ChEBI" id="CHEBI:30013"/>
        <dbReference type="ChEBI" id="CHEBI:43474"/>
        <dbReference type="ChEBI" id="CHEBI:61977"/>
        <dbReference type="EC" id="3.1.3.16"/>
    </reaction>
</comment>
<reference evidence="15 16" key="1">
    <citation type="submission" date="2021-09" db="EMBL/GenBank/DDBJ databases">
        <title>Genomic insights and catalytic innovation underlie evolution of tropane alkaloids biosynthesis.</title>
        <authorList>
            <person name="Wang Y.-J."/>
            <person name="Tian T."/>
            <person name="Huang J.-P."/>
            <person name="Huang S.-X."/>
        </authorList>
    </citation>
    <scope>NUCLEOTIDE SEQUENCE [LARGE SCALE GENOMIC DNA]</scope>
    <source>
        <strain evidence="15">KIB-2018</strain>
        <tissue evidence="15">Leaf</tissue>
    </source>
</reference>
<keyword evidence="4 12" id="KW-0863">Zinc-finger</keyword>
<dbReference type="InterPro" id="IPR007308">
    <property type="entry name" value="Rtr1/RPAP2_dom"/>
</dbReference>
<keyword evidence="5 12" id="KW-0378">Hydrolase</keyword>
<keyword evidence="16" id="KW-1185">Reference proteome</keyword>
<comment type="subcellular location">
    <subcellularLocation>
        <location evidence="1 12">Nucleus</location>
    </subcellularLocation>
</comment>
<evidence type="ECO:0000256" key="6">
    <source>
        <dbReference type="ARBA" id="ARBA00022833"/>
    </source>
</evidence>
<dbReference type="GO" id="GO:0008420">
    <property type="term" value="F:RNA polymerase II CTD heptapeptide repeat phosphatase activity"/>
    <property type="evidence" value="ECO:0007669"/>
    <property type="project" value="UniProtKB-UniRule"/>
</dbReference>
<feature type="compositionally biased region" description="Basic and acidic residues" evidence="13">
    <location>
        <begin position="279"/>
        <end position="294"/>
    </location>
</feature>
<name>A0AAV8SZY1_9ROSI</name>
<evidence type="ECO:0000256" key="12">
    <source>
        <dbReference type="RuleBase" id="RU367080"/>
    </source>
</evidence>
<evidence type="ECO:0000313" key="16">
    <source>
        <dbReference type="Proteomes" id="UP001159364"/>
    </source>
</evidence>
<feature type="compositionally biased region" description="Low complexity" evidence="13">
    <location>
        <begin position="298"/>
        <end position="309"/>
    </location>
</feature>
<dbReference type="GO" id="GO:0008270">
    <property type="term" value="F:zinc ion binding"/>
    <property type="evidence" value="ECO:0007669"/>
    <property type="project" value="UniProtKB-KW"/>
</dbReference>
<feature type="domain" description="RTR1-type" evidence="14">
    <location>
        <begin position="32"/>
        <end position="117"/>
    </location>
</feature>